<dbReference type="EMBL" id="CP046314">
    <property type="protein sequence ID" value="QGS09711.1"/>
    <property type="molecule type" value="Genomic_DNA"/>
</dbReference>
<dbReference type="AlphaFoldDB" id="A0AAP9HEI2"/>
<evidence type="ECO:0000256" key="1">
    <source>
        <dbReference type="SAM" id="Phobius"/>
    </source>
</evidence>
<dbReference type="PANTHER" id="PTHR14969">
    <property type="entry name" value="SPHINGOSINE-1-PHOSPHATE PHOSPHOHYDROLASE"/>
    <property type="match status" value="1"/>
</dbReference>
<keyword evidence="1" id="KW-0812">Transmembrane</keyword>
<evidence type="ECO:0000259" key="2">
    <source>
        <dbReference type="SMART" id="SM00014"/>
    </source>
</evidence>
<feature type="transmembrane region" description="Helical" evidence="1">
    <location>
        <begin position="140"/>
        <end position="160"/>
    </location>
</feature>
<sequence>MRNIKIFTYLKIILFLLLVFVAVYYPTNEFDVITSNLLQIKILGQTAKIISAIFNDKILLLIMVLLSAFLFWIKEVKKAIFIFFSAGFGGLILFIIKYTVQRVRPLPEVFSGYSFPSGHSTIIVVFFLSLLFIINKKEILSMLATFAIIAVPISRVVLGAHFLSDVIAGLLLGSIVVDFMKVYYKKIYNIIKSITGENKWIS</sequence>
<dbReference type="CDD" id="cd03392">
    <property type="entry name" value="PAP2_like_2"/>
    <property type="match status" value="1"/>
</dbReference>
<protein>
    <submittedName>
        <fullName evidence="3">Phosphatase PAP2 family protein</fullName>
    </submittedName>
</protein>
<feature type="domain" description="Phosphatidic acid phosphatase type 2/haloperoxidase" evidence="2">
    <location>
        <begin position="79"/>
        <end position="181"/>
    </location>
</feature>
<feature type="transmembrane region" description="Helical" evidence="1">
    <location>
        <begin position="80"/>
        <end position="100"/>
    </location>
</feature>
<keyword evidence="1" id="KW-1133">Transmembrane helix</keyword>
<feature type="transmembrane region" description="Helical" evidence="1">
    <location>
        <begin position="166"/>
        <end position="184"/>
    </location>
</feature>
<dbReference type="Pfam" id="PF01569">
    <property type="entry name" value="PAP2"/>
    <property type="match status" value="1"/>
</dbReference>
<feature type="transmembrane region" description="Helical" evidence="1">
    <location>
        <begin position="7"/>
        <end position="27"/>
    </location>
</feature>
<evidence type="ECO:0000313" key="4">
    <source>
        <dbReference type="Proteomes" id="UP000425411"/>
    </source>
</evidence>
<proteinExistence type="predicted"/>
<dbReference type="Gene3D" id="1.20.144.10">
    <property type="entry name" value="Phosphatidic acid phosphatase type 2/haloperoxidase"/>
    <property type="match status" value="1"/>
</dbReference>
<dbReference type="SMART" id="SM00014">
    <property type="entry name" value="acidPPc"/>
    <property type="match status" value="1"/>
</dbReference>
<reference evidence="3 4" key="1">
    <citation type="submission" date="2019-11" db="EMBL/GenBank/DDBJ databases">
        <title>FDA dAtabase for Regulatory Grade micrObial Sequences (FDA-ARGOS): Supporting development and validation of Infectious Disease Dx tests.</title>
        <authorList>
            <person name="Turner S."/>
            <person name="Byrd R."/>
            <person name="Tallon L."/>
            <person name="Sadzewicz L."/>
            <person name="Vavikolanu K."/>
            <person name="Mehta A."/>
            <person name="Aluvathingal J."/>
            <person name="Nadendla S."/>
            <person name="Myers T."/>
            <person name="Yan Y."/>
            <person name="Sichtig H."/>
        </authorList>
    </citation>
    <scope>NUCLEOTIDE SEQUENCE [LARGE SCALE GENOMIC DNA]</scope>
    <source>
        <strain evidence="3 4">FDAARGOS_741</strain>
    </source>
</reference>
<dbReference type="PANTHER" id="PTHR14969:SF13">
    <property type="entry name" value="AT30094P"/>
    <property type="match status" value="1"/>
</dbReference>
<keyword evidence="4" id="KW-1185">Reference proteome</keyword>
<dbReference type="SUPFAM" id="SSF48317">
    <property type="entry name" value="Acid phosphatase/Vanadium-dependent haloperoxidase"/>
    <property type="match status" value="1"/>
</dbReference>
<gene>
    <name evidence="3" type="ORF">FOC49_07380</name>
</gene>
<accession>A0AAP9HEI2</accession>
<keyword evidence="1" id="KW-0472">Membrane</keyword>
<dbReference type="InterPro" id="IPR036938">
    <property type="entry name" value="PAP2/HPO_sf"/>
</dbReference>
<evidence type="ECO:0000313" key="3">
    <source>
        <dbReference type="EMBL" id="QGS09711.1"/>
    </source>
</evidence>
<dbReference type="RefSeq" id="WP_004632440.1">
    <property type="nucleotide sequence ID" value="NZ_CP046314.1"/>
</dbReference>
<name>A0AAP9HEI2_9BACL</name>
<feature type="transmembrane region" description="Helical" evidence="1">
    <location>
        <begin position="47"/>
        <end position="73"/>
    </location>
</feature>
<feature type="transmembrane region" description="Helical" evidence="1">
    <location>
        <begin position="112"/>
        <end position="133"/>
    </location>
</feature>
<organism evidence="3 4">
    <name type="scientific">Gemella morbillorum</name>
    <dbReference type="NCBI Taxonomy" id="29391"/>
    <lineage>
        <taxon>Bacteria</taxon>
        <taxon>Bacillati</taxon>
        <taxon>Bacillota</taxon>
        <taxon>Bacilli</taxon>
        <taxon>Bacillales</taxon>
        <taxon>Gemellaceae</taxon>
        <taxon>Gemella</taxon>
    </lineage>
</organism>
<dbReference type="Proteomes" id="UP000425411">
    <property type="component" value="Chromosome"/>
</dbReference>
<dbReference type="InterPro" id="IPR000326">
    <property type="entry name" value="PAP2/HPO"/>
</dbReference>